<sequence>MTLIMPINGLDINHALTQWSQVHDPSHSPERKKSTIGEVISNP</sequence>
<protein>
    <submittedName>
        <fullName evidence="2">Uncharacterized protein</fullName>
    </submittedName>
</protein>
<dbReference type="EMBL" id="ASHM01082446">
    <property type="protein sequence ID" value="PNX60299.1"/>
    <property type="molecule type" value="Genomic_DNA"/>
</dbReference>
<evidence type="ECO:0000256" key="1">
    <source>
        <dbReference type="SAM" id="MobiDB-lite"/>
    </source>
</evidence>
<evidence type="ECO:0000313" key="2">
    <source>
        <dbReference type="EMBL" id="PNX60299.1"/>
    </source>
</evidence>
<accession>A0A2K3K1X2</accession>
<feature type="region of interest" description="Disordered" evidence="1">
    <location>
        <begin position="22"/>
        <end position="43"/>
    </location>
</feature>
<name>A0A2K3K1X2_TRIPR</name>
<evidence type="ECO:0000313" key="3">
    <source>
        <dbReference type="Proteomes" id="UP000236291"/>
    </source>
</evidence>
<proteinExistence type="predicted"/>
<gene>
    <name evidence="2" type="ORF">L195_g051855</name>
</gene>
<dbReference type="AlphaFoldDB" id="A0A2K3K1X2"/>
<organism evidence="2 3">
    <name type="scientific">Trifolium pratense</name>
    <name type="common">Red clover</name>
    <dbReference type="NCBI Taxonomy" id="57577"/>
    <lineage>
        <taxon>Eukaryota</taxon>
        <taxon>Viridiplantae</taxon>
        <taxon>Streptophyta</taxon>
        <taxon>Embryophyta</taxon>
        <taxon>Tracheophyta</taxon>
        <taxon>Spermatophyta</taxon>
        <taxon>Magnoliopsida</taxon>
        <taxon>eudicotyledons</taxon>
        <taxon>Gunneridae</taxon>
        <taxon>Pentapetalae</taxon>
        <taxon>rosids</taxon>
        <taxon>fabids</taxon>
        <taxon>Fabales</taxon>
        <taxon>Fabaceae</taxon>
        <taxon>Papilionoideae</taxon>
        <taxon>50 kb inversion clade</taxon>
        <taxon>NPAAA clade</taxon>
        <taxon>Hologalegina</taxon>
        <taxon>IRL clade</taxon>
        <taxon>Trifolieae</taxon>
        <taxon>Trifolium</taxon>
    </lineage>
</organism>
<reference evidence="2 3" key="1">
    <citation type="journal article" date="2014" name="Am. J. Bot.">
        <title>Genome assembly and annotation for red clover (Trifolium pratense; Fabaceae).</title>
        <authorList>
            <person name="Istvanek J."/>
            <person name="Jaros M."/>
            <person name="Krenek A."/>
            <person name="Repkova J."/>
        </authorList>
    </citation>
    <scope>NUCLEOTIDE SEQUENCE [LARGE SCALE GENOMIC DNA]</scope>
    <source>
        <strain evidence="3">cv. Tatra</strain>
        <tissue evidence="2">Young leaves</tissue>
    </source>
</reference>
<feature type="compositionally biased region" description="Basic and acidic residues" evidence="1">
    <location>
        <begin position="24"/>
        <end position="35"/>
    </location>
</feature>
<reference evidence="2 3" key="2">
    <citation type="journal article" date="2017" name="Front. Plant Sci.">
        <title>Gene Classification and Mining of Molecular Markers Useful in Red Clover (Trifolium pratense) Breeding.</title>
        <authorList>
            <person name="Istvanek J."/>
            <person name="Dluhosova J."/>
            <person name="Dluhos P."/>
            <person name="Patkova L."/>
            <person name="Nedelnik J."/>
            <person name="Repkova J."/>
        </authorList>
    </citation>
    <scope>NUCLEOTIDE SEQUENCE [LARGE SCALE GENOMIC DNA]</scope>
    <source>
        <strain evidence="3">cv. Tatra</strain>
        <tissue evidence="2">Young leaves</tissue>
    </source>
</reference>
<feature type="non-terminal residue" evidence="2">
    <location>
        <position position="43"/>
    </location>
</feature>
<comment type="caution">
    <text evidence="2">The sequence shown here is derived from an EMBL/GenBank/DDBJ whole genome shotgun (WGS) entry which is preliminary data.</text>
</comment>
<dbReference type="Proteomes" id="UP000236291">
    <property type="component" value="Unassembled WGS sequence"/>
</dbReference>